<dbReference type="PROSITE" id="PS51318">
    <property type="entry name" value="TAT"/>
    <property type="match status" value="1"/>
</dbReference>
<dbReference type="InterPro" id="IPR036318">
    <property type="entry name" value="FAD-bd_PCMH-like_sf"/>
</dbReference>
<protein>
    <submittedName>
        <fullName evidence="7">Oxidoreductase</fullName>
    </submittedName>
</protein>
<dbReference type="Pfam" id="PF01565">
    <property type="entry name" value="FAD_binding_4"/>
    <property type="match status" value="1"/>
</dbReference>
<evidence type="ECO:0000259" key="6">
    <source>
        <dbReference type="PROSITE" id="PS51387"/>
    </source>
</evidence>
<dbReference type="PANTHER" id="PTHR13878:SF53">
    <property type="entry name" value="CYTOKININ DEHYDROGENASE 6"/>
    <property type="match status" value="1"/>
</dbReference>
<evidence type="ECO:0000256" key="5">
    <source>
        <dbReference type="ARBA" id="ARBA00023002"/>
    </source>
</evidence>
<dbReference type="EMBL" id="MSIE01000018">
    <property type="protein sequence ID" value="OLF17290.1"/>
    <property type="molecule type" value="Genomic_DNA"/>
</dbReference>
<dbReference type="InterPro" id="IPR016166">
    <property type="entry name" value="FAD-bd_PCMH"/>
</dbReference>
<dbReference type="InterPro" id="IPR016170">
    <property type="entry name" value="Cytok_DH_C_sf"/>
</dbReference>
<dbReference type="InterPro" id="IPR016164">
    <property type="entry name" value="FAD-linked_Oxase-like_C"/>
</dbReference>
<evidence type="ECO:0000256" key="1">
    <source>
        <dbReference type="ARBA" id="ARBA00001974"/>
    </source>
</evidence>
<keyword evidence="8" id="KW-1185">Reference proteome</keyword>
<gene>
    <name evidence="7" type="ORF">BU204_11750</name>
</gene>
<evidence type="ECO:0000313" key="8">
    <source>
        <dbReference type="Proteomes" id="UP000185596"/>
    </source>
</evidence>
<dbReference type="GO" id="GO:0019139">
    <property type="term" value="F:cytokinin dehydrogenase activity"/>
    <property type="evidence" value="ECO:0007669"/>
    <property type="project" value="InterPro"/>
</dbReference>
<evidence type="ECO:0000256" key="3">
    <source>
        <dbReference type="ARBA" id="ARBA00022630"/>
    </source>
</evidence>
<dbReference type="OrthoDB" id="6278354at2"/>
<dbReference type="Gene3D" id="3.30.43.10">
    <property type="entry name" value="Uridine Diphospho-n-acetylenolpyruvylglucosamine Reductase, domain 2"/>
    <property type="match status" value="1"/>
</dbReference>
<dbReference type="InterPro" id="IPR006093">
    <property type="entry name" value="Oxy_OxRdtase_FAD_BS"/>
</dbReference>
<name>A0A1Q8CSH8_9PSEU</name>
<dbReference type="SUPFAM" id="SSF55103">
    <property type="entry name" value="FAD-linked oxidases, C-terminal domain"/>
    <property type="match status" value="1"/>
</dbReference>
<comment type="cofactor">
    <cofactor evidence="1">
        <name>FAD</name>
        <dbReference type="ChEBI" id="CHEBI:57692"/>
    </cofactor>
</comment>
<dbReference type="GO" id="GO:0009690">
    <property type="term" value="P:cytokinin metabolic process"/>
    <property type="evidence" value="ECO:0007669"/>
    <property type="project" value="InterPro"/>
</dbReference>
<evidence type="ECO:0000256" key="2">
    <source>
        <dbReference type="ARBA" id="ARBA00005466"/>
    </source>
</evidence>
<comment type="caution">
    <text evidence="7">The sequence shown here is derived from an EMBL/GenBank/DDBJ whole genome shotgun (WGS) entry which is preliminary data.</text>
</comment>
<dbReference type="Gene3D" id="3.30.465.10">
    <property type="match status" value="1"/>
</dbReference>
<dbReference type="GO" id="GO:0071949">
    <property type="term" value="F:FAD binding"/>
    <property type="evidence" value="ECO:0007669"/>
    <property type="project" value="InterPro"/>
</dbReference>
<comment type="similarity">
    <text evidence="2">Belongs to the oxygen-dependent FAD-linked oxidoreductase family.</text>
</comment>
<evidence type="ECO:0000256" key="4">
    <source>
        <dbReference type="ARBA" id="ARBA00022827"/>
    </source>
</evidence>
<feature type="domain" description="FAD-binding PCMH-type" evidence="6">
    <location>
        <begin position="67"/>
        <end position="237"/>
    </location>
</feature>
<dbReference type="InterPro" id="IPR006094">
    <property type="entry name" value="Oxid_FAD_bind_N"/>
</dbReference>
<keyword evidence="4" id="KW-0274">FAD</keyword>
<dbReference type="SUPFAM" id="SSF56176">
    <property type="entry name" value="FAD-binding/transporter-associated domain-like"/>
    <property type="match status" value="1"/>
</dbReference>
<dbReference type="STRING" id="1912961.BU204_11750"/>
<dbReference type="RefSeq" id="WP_075125665.1">
    <property type="nucleotide sequence ID" value="NZ_MSIE01000018.1"/>
</dbReference>
<dbReference type="PROSITE" id="PS51387">
    <property type="entry name" value="FAD_PCMH"/>
    <property type="match status" value="1"/>
</dbReference>
<dbReference type="InterPro" id="IPR016167">
    <property type="entry name" value="FAD-bd_PCMH_sub1"/>
</dbReference>
<accession>A0A1Q8CSH8</accession>
<dbReference type="Pfam" id="PF09265">
    <property type="entry name" value="Cytokin-bind"/>
    <property type="match status" value="1"/>
</dbReference>
<reference evidence="7 8" key="1">
    <citation type="submission" date="2016-12" db="EMBL/GenBank/DDBJ databases">
        <title>The draft genome sequence of Actinophytocola sp. 11-183.</title>
        <authorList>
            <person name="Wang W."/>
            <person name="Yuan L."/>
        </authorList>
    </citation>
    <scope>NUCLEOTIDE SEQUENCE [LARGE SCALE GENOMIC DNA]</scope>
    <source>
        <strain evidence="7 8">11-183</strain>
    </source>
</reference>
<keyword evidence="5" id="KW-0560">Oxidoreductase</keyword>
<keyword evidence="3" id="KW-0285">Flavoprotein</keyword>
<dbReference type="InterPro" id="IPR015345">
    <property type="entry name" value="Cytokinin_DH_FAD/cytokin-bd"/>
</dbReference>
<dbReference type="Proteomes" id="UP000185596">
    <property type="component" value="Unassembled WGS sequence"/>
</dbReference>
<organism evidence="7 8">
    <name type="scientific">Actinophytocola xanthii</name>
    <dbReference type="NCBI Taxonomy" id="1912961"/>
    <lineage>
        <taxon>Bacteria</taxon>
        <taxon>Bacillati</taxon>
        <taxon>Actinomycetota</taxon>
        <taxon>Actinomycetes</taxon>
        <taxon>Pseudonocardiales</taxon>
        <taxon>Pseudonocardiaceae</taxon>
    </lineage>
</organism>
<dbReference type="PROSITE" id="PS00862">
    <property type="entry name" value="OX2_COVAL_FAD"/>
    <property type="match status" value="1"/>
</dbReference>
<dbReference type="InterPro" id="IPR016169">
    <property type="entry name" value="FAD-bd_PCMH_sub2"/>
</dbReference>
<dbReference type="PANTHER" id="PTHR13878">
    <property type="entry name" value="GULONOLACTONE OXIDASE"/>
    <property type="match status" value="1"/>
</dbReference>
<dbReference type="InterPro" id="IPR006311">
    <property type="entry name" value="TAT_signal"/>
</dbReference>
<dbReference type="AlphaFoldDB" id="A0A1Q8CSH8"/>
<dbReference type="Gene3D" id="3.40.462.10">
    <property type="entry name" value="FAD-linked oxidases, C-terminal domain"/>
    <property type="match status" value="1"/>
</dbReference>
<dbReference type="InterPro" id="IPR050432">
    <property type="entry name" value="FAD-linked_Oxidoreductases_BP"/>
</dbReference>
<proteinExistence type="inferred from homology"/>
<sequence length="480" mass="51908">MDSRLGRRAFLTGAAAVGVVAFDPAGTGWVTAAEAAPDAVRLPELDGELVVDEASLAEAADDYGHIVHRRPVAVLRPGSVRDIVLVVRYANRHGLRVAMRGQGHSTFGQAQVRGGVVIDSRTLATVHRVEADHAVVDAGVQWLELVRASLQKGLTPPVNTDYLGLSVGGTLSIGGIGGASSHFGLQVDNVLALEVVTGEGRLLRCSPTERPDLFDAVLGGLGQFAIIVRATVRLVPAETTARVYNLFYPDLESMTAAQRRALADRRFSYLEGQLLPAEGGGWQFMLEGVEYYTPPAAPDDAALLAGLDPASTQVSEVPYFEWLNRVYALVEQLKPLRLPGPWINVFLPDGAVDAYVTEVLADLTPADTGGVVLLYPVPRDLATRPFVSLPDSEVVFLLAILRTVPTQDEAEVRRLLAVNRTLYDRARAVGGTHYPVGAIPLTPADWRAHYGPDYGRFARAKRTYDPRHVLAPGQRIFDHR</sequence>
<evidence type="ECO:0000313" key="7">
    <source>
        <dbReference type="EMBL" id="OLF17290.1"/>
    </source>
</evidence>